<sequence>MRMKISIITVVFNQEQYIRDAIESVLGQDYSDIEYILIDGGSQDGTMDIVRAYGNRISVVVSEKDKGLYDALNKGIRLATGDYVGLVHSDDMLYDGHVIGRIVEEVERTHCDVLYGNGVYVPPFQLDRQVRNWMGGTYTKRKMRWGWLPLHTTVYVKRELYLRHGVFDASYKIAGDTELLVRYFYLLDLNIAYLDEYIIRMRLGGKSTSFANSVEKWKEDWKLYRQYKLPPYALPCKVIRKVPQYIRQKDFYTYLIHKFIKR</sequence>
<dbReference type="AlphaFoldDB" id="A0A4S2AXF2"/>
<evidence type="ECO:0000313" key="3">
    <source>
        <dbReference type="Proteomes" id="UP000305751"/>
    </source>
</evidence>
<evidence type="ECO:0000259" key="1">
    <source>
        <dbReference type="Pfam" id="PF00535"/>
    </source>
</evidence>
<accession>A0A4S2AXF2</accession>
<dbReference type="EMBL" id="SRZA01000015">
    <property type="protein sequence ID" value="TGY06217.1"/>
    <property type="molecule type" value="Genomic_DNA"/>
</dbReference>
<dbReference type="Pfam" id="PF00535">
    <property type="entry name" value="Glycos_transf_2"/>
    <property type="match status" value="1"/>
</dbReference>
<dbReference type="InterPro" id="IPR001173">
    <property type="entry name" value="Glyco_trans_2-like"/>
</dbReference>
<reference evidence="2 3" key="1">
    <citation type="submission" date="2019-04" db="EMBL/GenBank/DDBJ databases">
        <title>Microbes associate with the intestines of laboratory mice.</title>
        <authorList>
            <person name="Navarre W."/>
            <person name="Wong E."/>
            <person name="Huang K."/>
            <person name="Tropini C."/>
            <person name="Ng K."/>
            <person name="Yu B."/>
        </authorList>
    </citation>
    <scope>NUCLEOTIDE SEQUENCE [LARGE SCALE GENOMIC DNA]</scope>
    <source>
        <strain evidence="2 3">NM70_E10</strain>
    </source>
</reference>
<organism evidence="2 3">
    <name type="scientific">Bacteroides acidifaciens</name>
    <dbReference type="NCBI Taxonomy" id="85831"/>
    <lineage>
        <taxon>Bacteria</taxon>
        <taxon>Pseudomonadati</taxon>
        <taxon>Bacteroidota</taxon>
        <taxon>Bacteroidia</taxon>
        <taxon>Bacteroidales</taxon>
        <taxon>Bacteroidaceae</taxon>
        <taxon>Bacteroides</taxon>
    </lineage>
</organism>
<evidence type="ECO:0000313" key="2">
    <source>
        <dbReference type="EMBL" id="TGY06217.1"/>
    </source>
</evidence>
<dbReference type="GO" id="GO:0016758">
    <property type="term" value="F:hexosyltransferase activity"/>
    <property type="evidence" value="ECO:0007669"/>
    <property type="project" value="UniProtKB-ARBA"/>
</dbReference>
<dbReference type="Gene3D" id="3.90.550.10">
    <property type="entry name" value="Spore Coat Polysaccharide Biosynthesis Protein SpsA, Chain A"/>
    <property type="match status" value="1"/>
</dbReference>
<dbReference type="SUPFAM" id="SSF53448">
    <property type="entry name" value="Nucleotide-diphospho-sugar transferases"/>
    <property type="match status" value="1"/>
</dbReference>
<protein>
    <submittedName>
        <fullName evidence="2">Glycosyltransferase</fullName>
    </submittedName>
</protein>
<dbReference type="Proteomes" id="UP000305751">
    <property type="component" value="Unassembled WGS sequence"/>
</dbReference>
<gene>
    <name evidence="2" type="ORF">E5356_07320</name>
</gene>
<dbReference type="PANTHER" id="PTHR22916:SF3">
    <property type="entry name" value="UDP-GLCNAC:BETAGAL BETA-1,3-N-ACETYLGLUCOSAMINYLTRANSFERASE-LIKE PROTEIN 1"/>
    <property type="match status" value="1"/>
</dbReference>
<dbReference type="InterPro" id="IPR029044">
    <property type="entry name" value="Nucleotide-diphossugar_trans"/>
</dbReference>
<dbReference type="PANTHER" id="PTHR22916">
    <property type="entry name" value="GLYCOSYLTRANSFERASE"/>
    <property type="match status" value="1"/>
</dbReference>
<dbReference type="CDD" id="cd06433">
    <property type="entry name" value="GT_2_WfgS_like"/>
    <property type="match status" value="1"/>
</dbReference>
<name>A0A4S2AXF2_9BACE</name>
<feature type="domain" description="Glycosyltransferase 2-like" evidence="1">
    <location>
        <begin position="6"/>
        <end position="148"/>
    </location>
</feature>
<keyword evidence="3" id="KW-1185">Reference proteome</keyword>
<keyword evidence="2" id="KW-0808">Transferase</keyword>
<comment type="caution">
    <text evidence="2">The sequence shown here is derived from an EMBL/GenBank/DDBJ whole genome shotgun (WGS) entry which is preliminary data.</text>
</comment>
<proteinExistence type="predicted"/>